<feature type="transmembrane region" description="Helical" evidence="9">
    <location>
        <begin position="580"/>
        <end position="599"/>
    </location>
</feature>
<comment type="similarity">
    <text evidence="2">Belongs to the glutamate-gated ion channel (TC 1.A.10.1) family.</text>
</comment>
<keyword evidence="4 9" id="KW-0812">Transmembrane</keyword>
<evidence type="ECO:0000256" key="8">
    <source>
        <dbReference type="ARBA" id="ARBA00023180"/>
    </source>
</evidence>
<keyword evidence="6 9" id="KW-0472">Membrane</keyword>
<sequence length="613" mass="69856">MHKSLLLILAAAIGFIQSQLHLLSMDVSRKYDVIVLGENTTKIFEQESTGVYSTITQFSSIESSSDLSELQNVIVLIPTTDLDDVFTNLLQVRNGPLHWIYLLQRERHLNSRDLRLLRKFAETSLGRHLEINSLIFIIPTIPSQLPETTHAVELYAIKDKILIDRFPLNLPLQTADLGNIFTRRQNFWNESIRAVAQPLEALIPGQLSTEFSGSKFKFVGGFDFFMLDFVAEALNFSIVPVPGYGWVKKSPNGSLTGMAQQILNDEGDISIISQKMLTERKEHLTFLFPTGEYGVNAFLLRKSNNRLKDILFRSFHLSIWLAIVSAWLVLAFSMWIIKVLKRKWASLTNNDDEIGGHSFVWAAGTARTIGWHVRPDSFPMRMIFICGHFMALVIYNAYSAAFTSILSTDSTLIQTPGDITKYQYKILLDDVTRILDVVVERLEGKPIDAKGLVSRQVPFAEAVPRLYGRQTAFISDPDVFYPNLKKYLQSATNLSCSEIDAKICKDIVQLRVASTTFKSAWFVKKNSPFTPFLNQKLVLMNERGLRYRYRSIYSRENSVRCPQRKRSIEASEPMILTDIWTVYIILFMGTVVSLVILTAEKMIFKFVSKHITF</sequence>
<evidence type="ECO:0000313" key="12">
    <source>
        <dbReference type="EMBL" id="CAG7731047.1"/>
    </source>
</evidence>
<comment type="subcellular location">
    <subcellularLocation>
        <location evidence="1">Cell membrane</location>
        <topology evidence="1">Multi-pass membrane protein</topology>
    </subcellularLocation>
</comment>
<evidence type="ECO:0000256" key="4">
    <source>
        <dbReference type="ARBA" id="ARBA00022692"/>
    </source>
</evidence>
<keyword evidence="5 9" id="KW-1133">Transmembrane helix</keyword>
<dbReference type="GO" id="GO:0050906">
    <property type="term" value="P:detection of stimulus involved in sensory perception"/>
    <property type="evidence" value="ECO:0007669"/>
    <property type="project" value="UniProtKB-ARBA"/>
</dbReference>
<feature type="chain" id="PRO_5035315777" description="Ionotropic glutamate receptor C-terminal domain-containing protein" evidence="10">
    <location>
        <begin position="19"/>
        <end position="613"/>
    </location>
</feature>
<keyword evidence="8" id="KW-0325">Glycoprotein</keyword>
<dbReference type="AlphaFoldDB" id="A0A8J2K8E7"/>
<keyword evidence="3" id="KW-1003">Cell membrane</keyword>
<feature type="domain" description="Ionotropic glutamate receptor C-terminal" evidence="11">
    <location>
        <begin position="317"/>
        <end position="589"/>
    </location>
</feature>
<evidence type="ECO:0000256" key="9">
    <source>
        <dbReference type="SAM" id="Phobius"/>
    </source>
</evidence>
<dbReference type="Pfam" id="PF00060">
    <property type="entry name" value="Lig_chan"/>
    <property type="match status" value="1"/>
</dbReference>
<feature type="signal peptide" evidence="10">
    <location>
        <begin position="1"/>
        <end position="18"/>
    </location>
</feature>
<organism evidence="12 13">
    <name type="scientific">Allacma fusca</name>
    <dbReference type="NCBI Taxonomy" id="39272"/>
    <lineage>
        <taxon>Eukaryota</taxon>
        <taxon>Metazoa</taxon>
        <taxon>Ecdysozoa</taxon>
        <taxon>Arthropoda</taxon>
        <taxon>Hexapoda</taxon>
        <taxon>Collembola</taxon>
        <taxon>Symphypleona</taxon>
        <taxon>Sminthuridae</taxon>
        <taxon>Allacma</taxon>
    </lineage>
</organism>
<dbReference type="GO" id="GO:0015276">
    <property type="term" value="F:ligand-gated monoatomic ion channel activity"/>
    <property type="evidence" value="ECO:0007669"/>
    <property type="project" value="InterPro"/>
</dbReference>
<dbReference type="InterPro" id="IPR052192">
    <property type="entry name" value="Insect_Ionotropic_Sensory_Rcpt"/>
</dbReference>
<evidence type="ECO:0000256" key="1">
    <source>
        <dbReference type="ARBA" id="ARBA00004651"/>
    </source>
</evidence>
<keyword evidence="7" id="KW-0675">Receptor</keyword>
<name>A0A8J2K8E7_9HEXA</name>
<keyword evidence="10" id="KW-0732">Signal</keyword>
<feature type="transmembrane region" description="Helical" evidence="9">
    <location>
        <begin position="382"/>
        <end position="406"/>
    </location>
</feature>
<proteinExistence type="inferred from homology"/>
<evidence type="ECO:0000256" key="6">
    <source>
        <dbReference type="ARBA" id="ARBA00023136"/>
    </source>
</evidence>
<accession>A0A8J2K8E7</accession>
<protein>
    <recommendedName>
        <fullName evidence="11">Ionotropic glutamate receptor C-terminal domain-containing protein</fullName>
    </recommendedName>
</protein>
<gene>
    <name evidence="12" type="ORF">AFUS01_LOCUS19656</name>
</gene>
<dbReference type="GO" id="GO:0005886">
    <property type="term" value="C:plasma membrane"/>
    <property type="evidence" value="ECO:0007669"/>
    <property type="project" value="UniProtKB-SubCell"/>
</dbReference>
<dbReference type="InterPro" id="IPR001320">
    <property type="entry name" value="Iontro_rcpt_C"/>
</dbReference>
<dbReference type="EMBL" id="CAJVCH010204885">
    <property type="protein sequence ID" value="CAG7731047.1"/>
    <property type="molecule type" value="Genomic_DNA"/>
</dbReference>
<evidence type="ECO:0000256" key="3">
    <source>
        <dbReference type="ARBA" id="ARBA00022475"/>
    </source>
</evidence>
<evidence type="ECO:0000256" key="2">
    <source>
        <dbReference type="ARBA" id="ARBA00008685"/>
    </source>
</evidence>
<evidence type="ECO:0000259" key="11">
    <source>
        <dbReference type="Pfam" id="PF00060"/>
    </source>
</evidence>
<keyword evidence="13" id="KW-1185">Reference proteome</keyword>
<dbReference type="Proteomes" id="UP000708208">
    <property type="component" value="Unassembled WGS sequence"/>
</dbReference>
<evidence type="ECO:0000313" key="13">
    <source>
        <dbReference type="Proteomes" id="UP000708208"/>
    </source>
</evidence>
<evidence type="ECO:0000256" key="5">
    <source>
        <dbReference type="ARBA" id="ARBA00022989"/>
    </source>
</evidence>
<dbReference type="PANTHER" id="PTHR42643">
    <property type="entry name" value="IONOTROPIC RECEPTOR 20A-RELATED"/>
    <property type="match status" value="1"/>
</dbReference>
<reference evidence="12" key="1">
    <citation type="submission" date="2021-06" db="EMBL/GenBank/DDBJ databases">
        <authorList>
            <person name="Hodson N. C."/>
            <person name="Mongue J. A."/>
            <person name="Jaron S. K."/>
        </authorList>
    </citation>
    <scope>NUCLEOTIDE SEQUENCE</scope>
</reference>
<dbReference type="OrthoDB" id="8186464at2759"/>
<feature type="transmembrane region" description="Helical" evidence="9">
    <location>
        <begin position="317"/>
        <end position="337"/>
    </location>
</feature>
<evidence type="ECO:0000256" key="7">
    <source>
        <dbReference type="ARBA" id="ARBA00023170"/>
    </source>
</evidence>
<comment type="caution">
    <text evidence="12">The sequence shown here is derived from an EMBL/GenBank/DDBJ whole genome shotgun (WGS) entry which is preliminary data.</text>
</comment>
<evidence type="ECO:0000256" key="10">
    <source>
        <dbReference type="SAM" id="SignalP"/>
    </source>
</evidence>
<dbReference type="PANTHER" id="PTHR42643:SF32">
    <property type="entry name" value="IONOTROPIC RECEPTOR 31A, ISOFORM C-RELATED"/>
    <property type="match status" value="1"/>
</dbReference>